<dbReference type="AlphaFoldDB" id="A0AA88YEU2"/>
<dbReference type="InterPro" id="IPR002413">
    <property type="entry name" value="V5_allergen-like"/>
</dbReference>
<feature type="compositionally biased region" description="Polar residues" evidence="1">
    <location>
        <begin position="341"/>
        <end position="353"/>
    </location>
</feature>
<proteinExistence type="predicted"/>
<feature type="domain" description="SCP" evidence="2">
    <location>
        <begin position="68"/>
        <end position="201"/>
    </location>
</feature>
<reference evidence="3" key="1">
    <citation type="submission" date="2019-08" db="EMBL/GenBank/DDBJ databases">
        <title>The improved chromosome-level genome for the pearl oyster Pinctada fucata martensii using PacBio sequencing and Hi-C.</title>
        <authorList>
            <person name="Zheng Z."/>
        </authorList>
    </citation>
    <scope>NUCLEOTIDE SEQUENCE</scope>
    <source>
        <strain evidence="3">ZZ-2019</strain>
        <tissue evidence="3">Adductor muscle</tissue>
    </source>
</reference>
<comment type="caution">
    <text evidence="3">The sequence shown here is derived from an EMBL/GenBank/DDBJ whole genome shotgun (WGS) entry which is preliminary data.</text>
</comment>
<organism evidence="3 4">
    <name type="scientific">Pinctada imbricata</name>
    <name type="common">Atlantic pearl-oyster</name>
    <name type="synonym">Pinctada martensii</name>
    <dbReference type="NCBI Taxonomy" id="66713"/>
    <lineage>
        <taxon>Eukaryota</taxon>
        <taxon>Metazoa</taxon>
        <taxon>Spiralia</taxon>
        <taxon>Lophotrochozoa</taxon>
        <taxon>Mollusca</taxon>
        <taxon>Bivalvia</taxon>
        <taxon>Autobranchia</taxon>
        <taxon>Pteriomorphia</taxon>
        <taxon>Pterioida</taxon>
        <taxon>Pterioidea</taxon>
        <taxon>Pteriidae</taxon>
        <taxon>Pinctada</taxon>
    </lineage>
</organism>
<dbReference type="InterPro" id="IPR014044">
    <property type="entry name" value="CAP_dom"/>
</dbReference>
<dbReference type="Pfam" id="PF00188">
    <property type="entry name" value="CAP"/>
    <property type="match status" value="1"/>
</dbReference>
<evidence type="ECO:0000256" key="1">
    <source>
        <dbReference type="SAM" id="MobiDB-lite"/>
    </source>
</evidence>
<dbReference type="Proteomes" id="UP001186944">
    <property type="component" value="Unassembled WGS sequence"/>
</dbReference>
<dbReference type="PANTHER" id="PTHR10334">
    <property type="entry name" value="CYSTEINE-RICH SECRETORY PROTEIN-RELATED"/>
    <property type="match status" value="1"/>
</dbReference>
<dbReference type="PRINTS" id="PR00837">
    <property type="entry name" value="V5TPXLIKE"/>
</dbReference>
<evidence type="ECO:0000313" key="3">
    <source>
        <dbReference type="EMBL" id="KAK3095286.1"/>
    </source>
</evidence>
<protein>
    <recommendedName>
        <fullName evidence="2">SCP domain-containing protein</fullName>
    </recommendedName>
</protein>
<sequence length="399" mass="43221">HITRVITNTPDNHITRVITNTPDNHITRVITNTPDNHITRVITNTPDNHITRVITNTPDNHITRVIANTPDNHITRVITNTPDNHITRSWDDEVAMVAQRYADACKVNIHDSGRQRSIPGRLSAGQNLAAASTDIGWAAVVQLWHSEVSKFKTGGGNALADVGHYTQVVWADSIKLGCGYAQCGNMRNYVCNYAPAGNFDIDNPYTRGASCSECPNHCEDNLCDCNGLVCQNGGTLDKATCTCTCKTPPLYFGSRCDLNCSVADPNNCRLYQQSDCDTYSNVPQDCPNKCNVCPSAGVSFVDPSQTDDSTSESPKDDSSMIPSSTTTPSSFTNSKSSYTPTKTMETVSSNHSTKATIASSTVLNTVSGSLMNEAIYLCVNSSGSGNFVIINDCHFHHVN</sequence>
<keyword evidence="4" id="KW-1185">Reference proteome</keyword>
<feature type="region of interest" description="Disordered" evidence="1">
    <location>
        <begin position="301"/>
        <end position="353"/>
    </location>
</feature>
<dbReference type="PROSITE" id="PS01009">
    <property type="entry name" value="CRISP_1"/>
    <property type="match status" value="1"/>
</dbReference>
<dbReference type="SMART" id="SM00198">
    <property type="entry name" value="SCP"/>
    <property type="match status" value="1"/>
</dbReference>
<dbReference type="SUPFAM" id="SSF55797">
    <property type="entry name" value="PR-1-like"/>
    <property type="match status" value="1"/>
</dbReference>
<feature type="compositionally biased region" description="Polar residues" evidence="1">
    <location>
        <begin position="302"/>
        <end position="312"/>
    </location>
</feature>
<name>A0AA88YEU2_PINIB</name>
<dbReference type="EMBL" id="VSWD01000008">
    <property type="protein sequence ID" value="KAK3095286.1"/>
    <property type="molecule type" value="Genomic_DNA"/>
</dbReference>
<dbReference type="InterPro" id="IPR001283">
    <property type="entry name" value="CRISP-related"/>
</dbReference>
<gene>
    <name evidence="3" type="ORF">FSP39_012803</name>
</gene>
<dbReference type="Gene3D" id="3.40.33.10">
    <property type="entry name" value="CAP"/>
    <property type="match status" value="1"/>
</dbReference>
<evidence type="ECO:0000313" key="4">
    <source>
        <dbReference type="Proteomes" id="UP001186944"/>
    </source>
</evidence>
<evidence type="ECO:0000259" key="2">
    <source>
        <dbReference type="SMART" id="SM00198"/>
    </source>
</evidence>
<dbReference type="PRINTS" id="PR00838">
    <property type="entry name" value="V5ALLERGEN"/>
</dbReference>
<dbReference type="GO" id="GO:0005576">
    <property type="term" value="C:extracellular region"/>
    <property type="evidence" value="ECO:0007669"/>
    <property type="project" value="InterPro"/>
</dbReference>
<feature type="compositionally biased region" description="Low complexity" evidence="1">
    <location>
        <begin position="319"/>
        <end position="340"/>
    </location>
</feature>
<dbReference type="InterPro" id="IPR035940">
    <property type="entry name" value="CAP_sf"/>
</dbReference>
<feature type="non-terminal residue" evidence="3">
    <location>
        <position position="1"/>
    </location>
</feature>
<accession>A0AA88YEU2</accession>
<dbReference type="InterPro" id="IPR018244">
    <property type="entry name" value="Allrgn_V5/Tpx1_CS"/>
</dbReference>